<dbReference type="GO" id="GO:0016787">
    <property type="term" value="F:hydrolase activity"/>
    <property type="evidence" value="ECO:0007669"/>
    <property type="project" value="UniProtKB-KW"/>
</dbReference>
<evidence type="ECO:0000313" key="3">
    <source>
        <dbReference type="Proteomes" id="UP001314681"/>
    </source>
</evidence>
<gene>
    <name evidence="2" type="ORF">KTH90_15000</name>
</gene>
<evidence type="ECO:0000259" key="1">
    <source>
        <dbReference type="Pfam" id="PF12697"/>
    </source>
</evidence>
<dbReference type="InterPro" id="IPR050266">
    <property type="entry name" value="AB_hydrolase_sf"/>
</dbReference>
<dbReference type="PANTHER" id="PTHR43798:SF33">
    <property type="entry name" value="HYDROLASE, PUTATIVE (AFU_ORTHOLOGUE AFUA_2G14860)-RELATED"/>
    <property type="match status" value="1"/>
</dbReference>
<dbReference type="PANTHER" id="PTHR43798">
    <property type="entry name" value="MONOACYLGLYCEROL LIPASE"/>
    <property type="match status" value="1"/>
</dbReference>
<dbReference type="InterPro" id="IPR000073">
    <property type="entry name" value="AB_hydrolase_1"/>
</dbReference>
<name>A0ABS6KA07_9FIRM</name>
<accession>A0ABS6KA07</accession>
<dbReference type="SUPFAM" id="SSF53474">
    <property type="entry name" value="alpha/beta-Hydrolases"/>
    <property type="match status" value="1"/>
</dbReference>
<dbReference type="Pfam" id="PF12697">
    <property type="entry name" value="Abhydrolase_6"/>
    <property type="match status" value="1"/>
</dbReference>
<dbReference type="Gene3D" id="3.40.50.1820">
    <property type="entry name" value="alpha/beta hydrolase"/>
    <property type="match status" value="1"/>
</dbReference>
<evidence type="ECO:0000313" key="2">
    <source>
        <dbReference type="EMBL" id="MBU9727324.1"/>
    </source>
</evidence>
<sequence length="209" mass="23207">MQTIYMHGLGQNASSWKDVITSRKEEAQASCPDLAELIQGGGTDYSNLYSAFSEYCGKFQEPFCLCGLSLGAVLALHYTIDHPLRVKKLVLIGAQYKMPRLLLKIQSMIFRFMKEASFQQMGFGKEEFIRLSDSMSTLDFSGGLKKIPCDTLVLCGERDRANKKAARELAVHLAHAKLQIVEGAGHEVNTDAPSKLAAILDHFYHNTDS</sequence>
<dbReference type="Proteomes" id="UP001314681">
    <property type="component" value="Unassembled WGS sequence"/>
</dbReference>
<dbReference type="RefSeq" id="WP_158354056.1">
    <property type="nucleotide sequence ID" value="NZ_JAHQCX010000010.1"/>
</dbReference>
<dbReference type="EMBL" id="JAHQCX010000010">
    <property type="protein sequence ID" value="MBU9727324.1"/>
    <property type="molecule type" value="Genomic_DNA"/>
</dbReference>
<feature type="domain" description="AB hydrolase-1" evidence="1">
    <location>
        <begin position="6"/>
        <end position="198"/>
    </location>
</feature>
<keyword evidence="2" id="KW-0378">Hydrolase</keyword>
<reference evidence="2 3" key="1">
    <citation type="submission" date="2021-06" db="EMBL/GenBank/DDBJ databases">
        <title>Description of novel taxa of the family Lachnospiraceae.</title>
        <authorList>
            <person name="Chaplin A.V."/>
            <person name="Sokolova S.R."/>
            <person name="Pikina A.P."/>
            <person name="Korzhanova M."/>
            <person name="Belova V."/>
            <person name="Korostin D."/>
            <person name="Efimov B.A."/>
        </authorList>
    </citation>
    <scope>NUCLEOTIDE SEQUENCE [LARGE SCALE GENOMIC DNA]</scope>
    <source>
        <strain evidence="2 3">ASD4241</strain>
    </source>
</reference>
<keyword evidence="3" id="KW-1185">Reference proteome</keyword>
<comment type="caution">
    <text evidence="2">The sequence shown here is derived from an EMBL/GenBank/DDBJ whole genome shotgun (WGS) entry which is preliminary data.</text>
</comment>
<proteinExistence type="predicted"/>
<protein>
    <submittedName>
        <fullName evidence="2">Alpha/beta hydrolase</fullName>
    </submittedName>
</protein>
<organism evidence="2 3">
    <name type="scientific">Diplocloster modestus</name>
    <dbReference type="NCBI Taxonomy" id="2850322"/>
    <lineage>
        <taxon>Bacteria</taxon>
        <taxon>Bacillati</taxon>
        <taxon>Bacillota</taxon>
        <taxon>Clostridia</taxon>
        <taxon>Lachnospirales</taxon>
        <taxon>Lachnospiraceae</taxon>
        <taxon>Diplocloster</taxon>
    </lineage>
</organism>
<dbReference type="InterPro" id="IPR029058">
    <property type="entry name" value="AB_hydrolase_fold"/>
</dbReference>